<dbReference type="InterPro" id="IPR011486">
    <property type="entry name" value="BBP2"/>
</dbReference>
<reference evidence="2 3" key="1">
    <citation type="submission" date="2019-03" db="EMBL/GenBank/DDBJ databases">
        <title>Deep-cultivation of Planctomycetes and their phenomic and genomic characterization uncovers novel biology.</title>
        <authorList>
            <person name="Wiegand S."/>
            <person name="Jogler M."/>
            <person name="Boedeker C."/>
            <person name="Pinto D."/>
            <person name="Vollmers J."/>
            <person name="Rivas-Marin E."/>
            <person name="Kohn T."/>
            <person name="Peeters S.H."/>
            <person name="Heuer A."/>
            <person name="Rast P."/>
            <person name="Oberbeckmann S."/>
            <person name="Bunk B."/>
            <person name="Jeske O."/>
            <person name="Meyerdierks A."/>
            <person name="Storesund J.E."/>
            <person name="Kallscheuer N."/>
            <person name="Luecker S."/>
            <person name="Lage O.M."/>
            <person name="Pohl T."/>
            <person name="Merkel B.J."/>
            <person name="Hornburger P."/>
            <person name="Mueller R.-W."/>
            <person name="Bruemmer F."/>
            <person name="Labrenz M."/>
            <person name="Spormann A.M."/>
            <person name="Op den Camp H."/>
            <person name="Overmann J."/>
            <person name="Amann R."/>
            <person name="Jetten M.S.M."/>
            <person name="Mascher T."/>
            <person name="Medema M.H."/>
            <person name="Devos D.P."/>
            <person name="Kaster A.-K."/>
            <person name="Ovreas L."/>
            <person name="Rohde M."/>
            <person name="Galperin M.Y."/>
            <person name="Jogler C."/>
        </authorList>
    </citation>
    <scope>NUCLEOTIDE SEQUENCE [LARGE SCALE GENOMIC DNA]</scope>
    <source>
        <strain evidence="2 3">Enr13</strain>
    </source>
</reference>
<dbReference type="AlphaFoldDB" id="A0A518HKP2"/>
<sequence>MIGLVLLSAFQAQGEPPLSSVFELPLEHLPAADPLSFPETLETATLETATLETATLETATLETGTLEEEELATWLFEPREQRVSGSDDAAAFPDSVTEHSPDTDFQTSLASSRRIIDATPESIKLITDIDHHSGDLLPNWPALRLGGWFAQGFTGNINRPSNGLNRPVVFNDLANKFALHQAYLHARTNLYNDDDDWNVTAGLDASYGYDSQYLTVPGLERHQDGTRKFNSEDSDYGISFPQLFLELRSELWGHPISLKLGRFLSLTSSESLAAPANALYSHSYSFAYANPFTQAGALASYQTGARTTWFLGYNQGWDNWRGSSSQWGILPGVAFRDAADKQEFRFFAHVGEDLTNALTNSAPITGSRKSFHVTYRRSLHRRLRYVVDAVTGSQQDAVIVVHPATSQISFRAARWYGLAQYLHWTASDRTQASLRVEWFRDADHSRIGTPVEFDPGGLVLNGGDYFGMTAGCQTELFSNVLFRPEIRWDWSNTRGSGTVPGGDPSVRAFGDRTDADQLTLAADLIIQY</sequence>
<dbReference type="Proteomes" id="UP000319004">
    <property type="component" value="Chromosome"/>
</dbReference>
<feature type="region of interest" description="Disordered" evidence="1">
    <location>
        <begin position="81"/>
        <end position="108"/>
    </location>
</feature>
<keyword evidence="3" id="KW-1185">Reference proteome</keyword>
<dbReference type="KEGG" id="snep:Enr13x_12410"/>
<organism evidence="2 3">
    <name type="scientific">Stieleria neptunia</name>
    <dbReference type="NCBI Taxonomy" id="2527979"/>
    <lineage>
        <taxon>Bacteria</taxon>
        <taxon>Pseudomonadati</taxon>
        <taxon>Planctomycetota</taxon>
        <taxon>Planctomycetia</taxon>
        <taxon>Pirellulales</taxon>
        <taxon>Pirellulaceae</taxon>
        <taxon>Stieleria</taxon>
    </lineage>
</organism>
<evidence type="ECO:0000313" key="2">
    <source>
        <dbReference type="EMBL" id="QDV41403.1"/>
    </source>
</evidence>
<dbReference type="OrthoDB" id="9775763at2"/>
<evidence type="ECO:0000313" key="3">
    <source>
        <dbReference type="Proteomes" id="UP000319004"/>
    </source>
</evidence>
<name>A0A518HKP2_9BACT</name>
<dbReference type="EMBL" id="CP037423">
    <property type="protein sequence ID" value="QDV41403.1"/>
    <property type="molecule type" value="Genomic_DNA"/>
</dbReference>
<proteinExistence type="predicted"/>
<accession>A0A518HKP2</accession>
<gene>
    <name evidence="2" type="ORF">Enr13x_12410</name>
</gene>
<protein>
    <recommendedName>
        <fullName evidence="4">Beta-barrel porin-2, OmpL-like. bbp2</fullName>
    </recommendedName>
</protein>
<evidence type="ECO:0000256" key="1">
    <source>
        <dbReference type="SAM" id="MobiDB-lite"/>
    </source>
</evidence>
<dbReference type="Pfam" id="PF07642">
    <property type="entry name" value="BBP2"/>
    <property type="match status" value="1"/>
</dbReference>
<evidence type="ECO:0008006" key="4">
    <source>
        <dbReference type="Google" id="ProtNLM"/>
    </source>
</evidence>